<dbReference type="AlphaFoldDB" id="A0A6J4HY14"/>
<accession>A0A6J4HY14</accession>
<organism evidence="1">
    <name type="scientific">uncultured Arthrobacter sp</name>
    <dbReference type="NCBI Taxonomy" id="114050"/>
    <lineage>
        <taxon>Bacteria</taxon>
        <taxon>Bacillati</taxon>
        <taxon>Actinomycetota</taxon>
        <taxon>Actinomycetes</taxon>
        <taxon>Micrococcales</taxon>
        <taxon>Micrococcaceae</taxon>
        <taxon>Arthrobacter</taxon>
        <taxon>environmental samples</taxon>
    </lineage>
</organism>
<sequence>MTPFYSIARRPPQAGVTNLTTDALFAASSGFDAPLRPPIAGQFHVFPPLRRVTGR</sequence>
<gene>
    <name evidence="1" type="ORF">AVDCRST_MAG83-1402</name>
</gene>
<dbReference type="EMBL" id="CADCTE010000083">
    <property type="protein sequence ID" value="CAA9236232.1"/>
    <property type="molecule type" value="Genomic_DNA"/>
</dbReference>
<proteinExistence type="predicted"/>
<name>A0A6J4HY14_9MICC</name>
<evidence type="ECO:0000313" key="1">
    <source>
        <dbReference type="EMBL" id="CAA9236232.1"/>
    </source>
</evidence>
<protein>
    <submittedName>
        <fullName evidence="1">Uncharacterized protein</fullName>
    </submittedName>
</protein>
<reference evidence="1" key="1">
    <citation type="submission" date="2020-02" db="EMBL/GenBank/DDBJ databases">
        <authorList>
            <person name="Meier V. D."/>
        </authorList>
    </citation>
    <scope>NUCLEOTIDE SEQUENCE</scope>
    <source>
        <strain evidence="1">AVDCRST_MAG83</strain>
    </source>
</reference>